<dbReference type="KEGG" id="kal:KALB_7180"/>
<dbReference type="NCBIfam" id="TIGR03085">
    <property type="entry name" value="TIGR03085 family metal-binding protein"/>
    <property type="match status" value="1"/>
</dbReference>
<name>W5WI53_9PSEU</name>
<accession>W5WI53</accession>
<organism evidence="1 2">
    <name type="scientific">Kutzneria albida DSM 43870</name>
    <dbReference type="NCBI Taxonomy" id="1449976"/>
    <lineage>
        <taxon>Bacteria</taxon>
        <taxon>Bacillati</taxon>
        <taxon>Actinomycetota</taxon>
        <taxon>Actinomycetes</taxon>
        <taxon>Pseudonocardiales</taxon>
        <taxon>Pseudonocardiaceae</taxon>
        <taxon>Kutzneria</taxon>
    </lineage>
</organism>
<sequence>MPLLLCFRSNVTDTATCDAVAMTALSYRRYMGVASEERRLICEVFEDLGPDAPTLCEGWSARDLAAHLVVRERRLDAAPGILIPALAAHTQRVQDEFATKPWPKLVDLIRSGPPTLSVFGIPGVDELANATEYFVHHEDLRRAQPGWTAREPEPRREAALWGALSRTARMSFRNSPVGIVLRRPNGEHIVAKKAPTPVTLTGEPSELLLLAFGRDQATVDYAGDATAVNRVRGLDLGL</sequence>
<proteinExistence type="predicted"/>
<dbReference type="SUPFAM" id="SSF109854">
    <property type="entry name" value="DinB/YfiT-like putative metalloenzymes"/>
    <property type="match status" value="1"/>
</dbReference>
<dbReference type="AlphaFoldDB" id="W5WI53"/>
<dbReference type="InterPro" id="IPR034660">
    <property type="entry name" value="DinB/YfiT-like"/>
</dbReference>
<evidence type="ECO:0000313" key="1">
    <source>
        <dbReference type="EMBL" id="AHI00538.1"/>
    </source>
</evidence>
<evidence type="ECO:0008006" key="3">
    <source>
        <dbReference type="Google" id="ProtNLM"/>
    </source>
</evidence>
<dbReference type="eggNOG" id="COG0243">
    <property type="taxonomic scope" value="Bacteria"/>
</dbReference>
<keyword evidence="2" id="KW-1185">Reference proteome</keyword>
<dbReference type="InterPro" id="IPR017519">
    <property type="entry name" value="CHP03085"/>
</dbReference>
<dbReference type="STRING" id="1449976.KALB_7180"/>
<reference evidence="1 2" key="1">
    <citation type="journal article" date="2014" name="BMC Genomics">
        <title>Complete genome sequence of producer of the glycopeptide antibiotic Aculeximycin Kutzneria albida DSM 43870T, a representative of minor genus of Pseudonocardiaceae.</title>
        <authorList>
            <person name="Rebets Y."/>
            <person name="Tokovenko B."/>
            <person name="Lushchyk I."/>
            <person name="Ruckert C."/>
            <person name="Zaburannyi N."/>
            <person name="Bechthold A."/>
            <person name="Kalinowski J."/>
            <person name="Luzhetskyy A."/>
        </authorList>
    </citation>
    <scope>NUCLEOTIDE SEQUENCE [LARGE SCALE GENOMIC DNA]</scope>
    <source>
        <strain evidence="1">DSM 43870</strain>
    </source>
</reference>
<dbReference type="EMBL" id="CP007155">
    <property type="protein sequence ID" value="AHI00538.1"/>
    <property type="molecule type" value="Genomic_DNA"/>
</dbReference>
<dbReference type="InterPro" id="IPR017517">
    <property type="entry name" value="Maleyloyr_isom"/>
</dbReference>
<dbReference type="PATRIC" id="fig|1449976.3.peg.7214"/>
<dbReference type="Proteomes" id="UP000019225">
    <property type="component" value="Chromosome"/>
</dbReference>
<protein>
    <recommendedName>
        <fullName evidence="3">Mycothiol-dependent maleylpyruvate isomerase metal-binding domain-containing protein</fullName>
    </recommendedName>
</protein>
<evidence type="ECO:0000313" key="2">
    <source>
        <dbReference type="Proteomes" id="UP000019225"/>
    </source>
</evidence>
<dbReference type="HOGENOM" id="CLU_1287934_0_0_11"/>
<gene>
    <name evidence="1" type="ORF">KALB_7180</name>
</gene>
<dbReference type="NCBIfam" id="TIGR03083">
    <property type="entry name" value="maleylpyruvate isomerase family mycothiol-dependent enzyme"/>
    <property type="match status" value="1"/>
</dbReference>